<dbReference type="NCBIfam" id="TIGR03197">
    <property type="entry name" value="MnmC_Cterm"/>
    <property type="match status" value="1"/>
</dbReference>
<keyword evidence="6 10" id="KW-0819">tRNA processing</keyword>
<evidence type="ECO:0000256" key="10">
    <source>
        <dbReference type="HAMAP-Rule" id="MF_01102"/>
    </source>
</evidence>
<dbReference type="Proteomes" id="UP000054729">
    <property type="component" value="Unassembled WGS sequence"/>
</dbReference>
<evidence type="ECO:0000256" key="9">
    <source>
        <dbReference type="ARBA" id="ARBA00023268"/>
    </source>
</evidence>
<evidence type="ECO:0000313" key="13">
    <source>
        <dbReference type="EMBL" id="KTD75066.1"/>
    </source>
</evidence>
<comment type="function">
    <text evidence="10">Catalyzes the last two steps in the biosynthesis of 5-methylaminomethyl-2-thiouridine (mnm(5)s(2)U) at the wobble position (U34) in tRNA. Catalyzes the FAD-dependent demodification of cmnm(5)s(2)U34 to nm(5)s(2)U34, followed by the transfer of a methyl group from S-adenosyl-L-methionine to nm(5)s(2)U34, to form mnm(5)s(2)U34.</text>
</comment>
<keyword evidence="14" id="KW-1185">Reference proteome</keyword>
<dbReference type="Pfam" id="PF05430">
    <property type="entry name" value="Methyltransf_30"/>
    <property type="match status" value="1"/>
</dbReference>
<evidence type="ECO:0000313" key="14">
    <source>
        <dbReference type="Proteomes" id="UP000054729"/>
    </source>
</evidence>
<dbReference type="AlphaFoldDB" id="A0A0W1A160"/>
<dbReference type="PANTHER" id="PTHR13847:SF283">
    <property type="entry name" value="TRNA 5-METHYLAMINOMETHYL-2-THIOURIDINE BIOSYNTHESIS BIFUNCTIONAL PROTEIN MNMC"/>
    <property type="match status" value="1"/>
</dbReference>
<feature type="domain" description="MnmC-like methyltransferase" evidence="12">
    <location>
        <begin position="118"/>
        <end position="251"/>
    </location>
</feature>
<dbReference type="Gene3D" id="3.50.50.60">
    <property type="entry name" value="FAD/NAD(P)-binding domain"/>
    <property type="match status" value="1"/>
</dbReference>
<dbReference type="GO" id="GO:0004808">
    <property type="term" value="F:tRNA (5-methylaminomethyl-2-thiouridylate)(34)-methyltransferase activity"/>
    <property type="evidence" value="ECO:0007669"/>
    <property type="project" value="UniProtKB-EC"/>
</dbReference>
<keyword evidence="3 10" id="KW-0285">Flavoprotein</keyword>
<evidence type="ECO:0000256" key="5">
    <source>
        <dbReference type="ARBA" id="ARBA00022691"/>
    </source>
</evidence>
<keyword evidence="4 10" id="KW-0808">Transferase</keyword>
<keyword evidence="5 10" id="KW-0949">S-adenosyl-L-methionine</keyword>
<evidence type="ECO:0000256" key="4">
    <source>
        <dbReference type="ARBA" id="ARBA00022679"/>
    </source>
</evidence>
<comment type="cofactor">
    <cofactor evidence="10">
        <name>FAD</name>
        <dbReference type="ChEBI" id="CHEBI:57692"/>
    </cofactor>
</comment>
<dbReference type="Pfam" id="PF01266">
    <property type="entry name" value="DAO"/>
    <property type="match status" value="1"/>
</dbReference>
<proteinExistence type="inferred from homology"/>
<feature type="region of interest" description="tRNA (mnm(5)s(2)U34)-methyltransferase" evidence="10">
    <location>
        <begin position="1"/>
        <end position="253"/>
    </location>
</feature>
<dbReference type="InterPro" id="IPR008471">
    <property type="entry name" value="MnmC-like_methylTransf"/>
</dbReference>
<dbReference type="STRING" id="66969.Lwal_3107"/>
<keyword evidence="1 10" id="KW-0963">Cytoplasm</keyword>
<evidence type="ECO:0000256" key="8">
    <source>
        <dbReference type="ARBA" id="ARBA00023002"/>
    </source>
</evidence>
<dbReference type="EC" id="1.5.-.-" evidence="10"/>
<dbReference type="InterPro" id="IPR036188">
    <property type="entry name" value="FAD/NAD-bd_sf"/>
</dbReference>
<dbReference type="InterPro" id="IPR023032">
    <property type="entry name" value="tRNA_MAMT_biosynth_bifunc_MnmC"/>
</dbReference>
<dbReference type="GO" id="GO:0002097">
    <property type="term" value="P:tRNA wobble base modification"/>
    <property type="evidence" value="ECO:0007669"/>
    <property type="project" value="UniProtKB-UniRule"/>
</dbReference>
<dbReference type="Gene3D" id="3.30.9.10">
    <property type="entry name" value="D-Amino Acid Oxidase, subunit A, domain 2"/>
    <property type="match status" value="1"/>
</dbReference>
<sequence>MSSHFIPIQTADLEWKQDLPYSRQFNDIYYSSEGGLQQSRYVFIDGNDLINRWRALTQNQKSYFNIGETGFGTGMNFLLTWKLWEENAPSNATLHYISCEKHPLTKDDLIKCLNAWPEIASYVDDFIELYPVLTPGFHHLLFAQGRVKLTLMLGDAQECYEQLLVCGHPKLEHEIRTPFIDAWYLDGFAPSKNQRMWSDSLLKIIAQLSRKESTLATYSASGMVKLSLANAGFMVFKRKGFGPKRHMITAQFTEPPQENNRPIHTPWHASKRYPITQKSALIIGAGLAGCFVANSLAKRDWKVTVLEKQQSLALGGSGNQQAVIFPKLSAYKSPFTQFMLYSFLFANRYYKQLLKTNPIGKLTGTLLLDYNEKERAAHLSLVDWLSYYPELGELVSSIRASELAGVTIPCSGLYIPMSGWINSPELCHLLTDNKNIQLLYGEEVNSINYMNGNWHVNGRESPVLILANGHEGSCFQQTNYLPIKSIGGQMTMIKESTASKNLKIPICGDGHVLPSYKGCHHVGATYHLTANKAHLSDEDDVLNQLRLKHLSEQTTWSDALVSSWAGVRATSPDYLPIVGAVAKENEFLHTFATLKSNSKRWIPKLGPYYQDLYICSAFGSRGLTTVPLAAEWLASMINNELSFLPRHLIQALSPARFLRKKIIHGI</sequence>
<comment type="caution">
    <text evidence="13">The sequence shown here is derived from an EMBL/GenBank/DDBJ whole genome shotgun (WGS) entry which is preliminary data.</text>
</comment>
<dbReference type="NCBIfam" id="NF002481">
    <property type="entry name" value="PRK01747.1-2"/>
    <property type="match status" value="1"/>
</dbReference>
<dbReference type="EMBL" id="LNZB01000060">
    <property type="protein sequence ID" value="KTD75066.1"/>
    <property type="molecule type" value="Genomic_DNA"/>
</dbReference>
<comment type="subcellular location">
    <subcellularLocation>
        <location evidence="10">Cytoplasm</location>
    </subcellularLocation>
</comment>
<dbReference type="InterPro" id="IPR006076">
    <property type="entry name" value="FAD-dep_OxRdtase"/>
</dbReference>
<keyword evidence="8 10" id="KW-0560">Oxidoreductase</keyword>
<feature type="domain" description="FAD dependent oxidoreductase" evidence="11">
    <location>
        <begin position="281"/>
        <end position="635"/>
    </location>
</feature>
<dbReference type="Gene3D" id="3.40.50.150">
    <property type="entry name" value="Vaccinia Virus protein VP39"/>
    <property type="match status" value="1"/>
</dbReference>
<comment type="similarity">
    <text evidence="10">In the N-terminal section; belongs to the methyltransferase superfamily. tRNA (mnm(5)s(2)U34)-methyltransferase family.</text>
</comment>
<evidence type="ECO:0000256" key="3">
    <source>
        <dbReference type="ARBA" id="ARBA00022630"/>
    </source>
</evidence>
<keyword evidence="2 10" id="KW-0489">Methyltransferase</keyword>
<dbReference type="PANTHER" id="PTHR13847">
    <property type="entry name" value="SARCOSINE DEHYDROGENASE-RELATED"/>
    <property type="match status" value="1"/>
</dbReference>
<dbReference type="RefSeq" id="WP_058481699.1">
    <property type="nucleotide sequence ID" value="NZ_CAAAIQ010000005.1"/>
</dbReference>
<dbReference type="InterPro" id="IPR029063">
    <property type="entry name" value="SAM-dependent_MTases_sf"/>
</dbReference>
<dbReference type="OrthoDB" id="9786494at2"/>
<dbReference type="EC" id="2.1.1.61" evidence="10"/>
<keyword evidence="9 10" id="KW-0511">Multifunctional enzyme</keyword>
<gene>
    <name evidence="10" type="primary">mnmC</name>
    <name evidence="13" type="ORF">Lwal_3107</name>
</gene>
<comment type="catalytic activity">
    <reaction evidence="10">
        <text>5-aminomethyl-2-thiouridine(34) in tRNA + S-adenosyl-L-methionine = 5-methylaminomethyl-2-thiouridine(34) in tRNA + S-adenosyl-L-homocysteine + H(+)</text>
        <dbReference type="Rhea" id="RHEA:19569"/>
        <dbReference type="Rhea" id="RHEA-COMP:10195"/>
        <dbReference type="Rhea" id="RHEA-COMP:10197"/>
        <dbReference type="ChEBI" id="CHEBI:15378"/>
        <dbReference type="ChEBI" id="CHEBI:57856"/>
        <dbReference type="ChEBI" id="CHEBI:59789"/>
        <dbReference type="ChEBI" id="CHEBI:74454"/>
        <dbReference type="ChEBI" id="CHEBI:74455"/>
        <dbReference type="EC" id="2.1.1.61"/>
    </reaction>
</comment>
<comment type="similarity">
    <text evidence="10">In the C-terminal section; belongs to the DAO family.</text>
</comment>
<dbReference type="GO" id="GO:0005737">
    <property type="term" value="C:cytoplasm"/>
    <property type="evidence" value="ECO:0007669"/>
    <property type="project" value="UniProtKB-SubCell"/>
</dbReference>
<name>A0A0W1A160_9GAMM</name>
<dbReference type="GO" id="GO:0050660">
    <property type="term" value="F:flavin adenine dinucleotide binding"/>
    <property type="evidence" value="ECO:0007669"/>
    <property type="project" value="UniProtKB-UniRule"/>
</dbReference>
<evidence type="ECO:0000256" key="6">
    <source>
        <dbReference type="ARBA" id="ARBA00022694"/>
    </source>
</evidence>
<evidence type="ECO:0000256" key="2">
    <source>
        <dbReference type="ARBA" id="ARBA00022603"/>
    </source>
</evidence>
<evidence type="ECO:0000259" key="12">
    <source>
        <dbReference type="Pfam" id="PF05430"/>
    </source>
</evidence>
<evidence type="ECO:0000259" key="11">
    <source>
        <dbReference type="Pfam" id="PF01266"/>
    </source>
</evidence>
<dbReference type="NCBIfam" id="NF033855">
    <property type="entry name" value="tRNA_MNMC2"/>
    <property type="match status" value="1"/>
</dbReference>
<reference evidence="13 14" key="1">
    <citation type="submission" date="2015-11" db="EMBL/GenBank/DDBJ databases">
        <title>Genomic analysis of 38 Legionella species identifies large and diverse effector repertoires.</title>
        <authorList>
            <person name="Burstein D."/>
            <person name="Amaro F."/>
            <person name="Zusman T."/>
            <person name="Lifshitz Z."/>
            <person name="Cohen O."/>
            <person name="Gilbert J.A."/>
            <person name="Pupko T."/>
            <person name="Shuman H.A."/>
            <person name="Segal G."/>
        </authorList>
    </citation>
    <scope>NUCLEOTIDE SEQUENCE [LARGE SCALE GENOMIC DNA]</scope>
    <source>
        <strain evidence="13 14">ATCC 51914</strain>
    </source>
</reference>
<dbReference type="HAMAP" id="MF_01102">
    <property type="entry name" value="MnmC"/>
    <property type="match status" value="1"/>
</dbReference>
<dbReference type="PATRIC" id="fig|66969.6.peg.3394"/>
<accession>A0A0W1A160</accession>
<dbReference type="SUPFAM" id="SSF51905">
    <property type="entry name" value="FAD/NAD(P)-binding domain"/>
    <property type="match status" value="1"/>
</dbReference>
<dbReference type="GO" id="GO:0016645">
    <property type="term" value="F:oxidoreductase activity, acting on the CH-NH group of donors"/>
    <property type="evidence" value="ECO:0007669"/>
    <property type="project" value="InterPro"/>
</dbReference>
<feature type="region of interest" description="FAD-dependent cmnm(5)s(2)U34 oxidoreductase" evidence="10">
    <location>
        <begin position="283"/>
        <end position="666"/>
    </location>
</feature>
<organism evidence="13 14">
    <name type="scientific">Legionella waltersii</name>
    <dbReference type="NCBI Taxonomy" id="66969"/>
    <lineage>
        <taxon>Bacteria</taxon>
        <taxon>Pseudomonadati</taxon>
        <taxon>Pseudomonadota</taxon>
        <taxon>Gammaproteobacteria</taxon>
        <taxon>Legionellales</taxon>
        <taxon>Legionellaceae</taxon>
        <taxon>Legionella</taxon>
    </lineage>
</organism>
<dbReference type="GO" id="GO:0032259">
    <property type="term" value="P:methylation"/>
    <property type="evidence" value="ECO:0007669"/>
    <property type="project" value="UniProtKB-KW"/>
</dbReference>
<evidence type="ECO:0000256" key="7">
    <source>
        <dbReference type="ARBA" id="ARBA00022827"/>
    </source>
</evidence>
<dbReference type="InterPro" id="IPR017610">
    <property type="entry name" value="tRNA_S-uridine_synth_MnmC_C"/>
</dbReference>
<keyword evidence="7 10" id="KW-0274">FAD</keyword>
<evidence type="ECO:0000256" key="1">
    <source>
        <dbReference type="ARBA" id="ARBA00022490"/>
    </source>
</evidence>
<protein>
    <recommendedName>
        <fullName evidence="10">tRNA 5-methylaminomethyl-2-thiouridine biosynthesis bifunctional protein MnmC</fullName>
        <shortName evidence="10">tRNA mnm(5)s(2)U biosynthesis bifunctional protein</shortName>
    </recommendedName>
    <domain>
        <recommendedName>
            <fullName evidence="10">tRNA (mnm(5)s(2)U34)-methyltransferase</fullName>
            <ecNumber evidence="10">2.1.1.61</ecNumber>
        </recommendedName>
    </domain>
    <domain>
        <recommendedName>
            <fullName evidence="10">FAD-dependent cmnm(5)s(2)U34 oxidoreductase</fullName>
            <ecNumber evidence="10">1.5.-.-</ecNumber>
        </recommendedName>
    </domain>
</protein>
<dbReference type="InterPro" id="IPR047785">
    <property type="entry name" value="tRNA_MNMC2"/>
</dbReference>